<dbReference type="PROSITE" id="PS51257">
    <property type="entry name" value="PROKAR_LIPOPROTEIN"/>
    <property type="match status" value="1"/>
</dbReference>
<evidence type="ECO:0000256" key="1">
    <source>
        <dbReference type="SAM" id="SignalP"/>
    </source>
</evidence>
<dbReference type="Gene3D" id="2.160.20.10">
    <property type="entry name" value="Single-stranded right-handed beta-helix, Pectin lyase-like"/>
    <property type="match status" value="1"/>
</dbReference>
<proteinExistence type="predicted"/>
<evidence type="ECO:0000313" key="2">
    <source>
        <dbReference type="EMBL" id="ANW94827.1"/>
    </source>
</evidence>
<dbReference type="RefSeq" id="WP_068823931.1">
    <property type="nucleotide sequence ID" value="NZ_CP014224.1"/>
</dbReference>
<dbReference type="InterPro" id="IPR011050">
    <property type="entry name" value="Pectin_lyase_fold/virulence"/>
</dbReference>
<dbReference type="BRENDA" id="3.2.1.157">
    <property type="organism ID" value="16051"/>
</dbReference>
<dbReference type="OrthoDB" id="6376028at2"/>
<keyword evidence="3" id="KW-1185">Reference proteome</keyword>
<sequence>MKLTIKKVGLFMAMFAGISCANEIEQEITANNQQEFNLSREAKTGITSTGYNSTNYFQPPTNLPTKNFTGSTSTQLQTLINNSSTGAIIKIPKKTYNWGEIKLKSKIQLEIESGTIIKPSNNNIKRIFSIGSSGNGTRVTDVSIIGVGGKFTIDLSATANLNQNMAVIKMGRVSNFKISNFIIKDRRTSLASILLNYIPSNSDNEPYPKNGVIEKINQTGISHTGYGLIQAYSASNVLFKNLYCKGGVTLRLETDDKTMKDAVKNGGKLFGLRNIYADMIKCTSGLCPIMFSPHFTENGKITARNITATGCAFAVRVEHGFIEVFDTNKTYALTSSGGNQFKNFIAGKISGTGNSSKFIGNQYKRANGTQWAIRLSDASINGSLDPYITNQIGYLKNGSFESTTIENVTTIYKPTNAKLKQSFLPFIPCNDWTSKIKNPTDTGMGNGFEYYGPSLGERFDNTNGTNSNGNYIINVNGTTTRFSTVRNILYNTPTACTSNAYGTIPTTSNSPGL</sequence>
<dbReference type="STRING" id="1790137.AXE80_00300"/>
<organism evidence="2 3">
    <name type="scientific">Wenyingzhuangia fucanilytica</name>
    <dbReference type="NCBI Taxonomy" id="1790137"/>
    <lineage>
        <taxon>Bacteria</taxon>
        <taxon>Pseudomonadati</taxon>
        <taxon>Bacteroidota</taxon>
        <taxon>Flavobacteriia</taxon>
        <taxon>Flavobacteriales</taxon>
        <taxon>Flavobacteriaceae</taxon>
        <taxon>Wenyingzhuangia</taxon>
    </lineage>
</organism>
<dbReference type="EMBL" id="CP014224">
    <property type="protein sequence ID" value="ANW94827.1"/>
    <property type="molecule type" value="Genomic_DNA"/>
</dbReference>
<dbReference type="SUPFAM" id="SSF51126">
    <property type="entry name" value="Pectin lyase-like"/>
    <property type="match status" value="1"/>
</dbReference>
<feature type="signal peptide" evidence="1">
    <location>
        <begin position="1"/>
        <end position="21"/>
    </location>
</feature>
<evidence type="ECO:0000313" key="3">
    <source>
        <dbReference type="Proteomes" id="UP000092967"/>
    </source>
</evidence>
<keyword evidence="1" id="KW-0732">Signal</keyword>
<dbReference type="SMR" id="A0A1B1Y261"/>
<protein>
    <recommendedName>
        <fullName evidence="4">Right handed beta helix domain-containing protein</fullName>
    </recommendedName>
</protein>
<dbReference type="Proteomes" id="UP000092967">
    <property type="component" value="Chromosome"/>
</dbReference>
<evidence type="ECO:0008006" key="4">
    <source>
        <dbReference type="Google" id="ProtNLM"/>
    </source>
</evidence>
<dbReference type="InterPro" id="IPR012334">
    <property type="entry name" value="Pectin_lyas_fold"/>
</dbReference>
<name>A0A1B1Y261_9FLAO</name>
<accession>A0A1B1Y261</accession>
<reference evidence="2 3" key="1">
    <citation type="submission" date="2016-02" db="EMBL/GenBank/DDBJ databases">
        <authorList>
            <person name="Wen L."/>
            <person name="He K."/>
            <person name="Yang H."/>
        </authorList>
    </citation>
    <scope>NUCLEOTIDE SEQUENCE [LARGE SCALE GENOMIC DNA]</scope>
    <source>
        <strain evidence="2 3">CZ1127</strain>
    </source>
</reference>
<gene>
    <name evidence="2" type="ORF">AXE80_00300</name>
</gene>
<dbReference type="AlphaFoldDB" id="A0A1B1Y261"/>
<dbReference type="KEGG" id="wfu:AXE80_00300"/>
<feature type="chain" id="PRO_5008532360" description="Right handed beta helix domain-containing protein" evidence="1">
    <location>
        <begin position="22"/>
        <end position="513"/>
    </location>
</feature>